<sequence length="94" mass="10475">MASRNSAVEIFVTAVADPSETNIKNLKEHRAWKEHLGQLSDEDLRLLARMIDRFVVLARLQPLQAEGPVAELLSADAPVLNELAGRIMAQRVCR</sequence>
<reference evidence="1 2" key="2">
    <citation type="journal article" date="2012" name="J. Bacteriol.">
        <title>Complete genome sequences of six strains of the genus Methylobacterium.</title>
        <authorList>
            <person name="Marx C.J."/>
            <person name="Bringel F."/>
            <person name="Chistoserdova L."/>
            <person name="Moulin L."/>
            <person name="Farhan Ul Haque M."/>
            <person name="Fleischman D.E."/>
            <person name="Gruffaz C."/>
            <person name="Jourand P."/>
            <person name="Knief C."/>
            <person name="Lee M.C."/>
            <person name="Muller E.E."/>
            <person name="Nadalig T."/>
            <person name="Peyraud R."/>
            <person name="Roselli S."/>
            <person name="Russ L."/>
            <person name="Goodwin L.A."/>
            <person name="Ivanova N."/>
            <person name="Kyrpides N."/>
            <person name="Lajus A."/>
            <person name="Land M.L."/>
            <person name="Medigue C."/>
            <person name="Mikhailova N."/>
            <person name="Nolan M."/>
            <person name="Woyke T."/>
            <person name="Stolyar S."/>
            <person name="Vorholt J.A."/>
            <person name="Vuilleumier S."/>
        </authorList>
    </citation>
    <scope>NUCLEOTIDE SEQUENCE [LARGE SCALE GENOMIC DNA]</scope>
    <source>
        <strain evidence="2">CM4 / NCIMB 13688</strain>
        <plasmid evidence="1 2">pCMU01</plasmid>
    </source>
</reference>
<reference evidence="1 2" key="1">
    <citation type="submission" date="2008-12" db="EMBL/GenBank/DDBJ databases">
        <title>Complete sequence of plasmid1 of Methylobacterium chloromethanicum CM4.</title>
        <authorList>
            <consortium name="US DOE Joint Genome Institute"/>
            <person name="Lucas S."/>
            <person name="Copeland A."/>
            <person name="Lapidus A."/>
            <person name="Glavina del Rio T."/>
            <person name="Dalin E."/>
            <person name="Tice H."/>
            <person name="Bruce D."/>
            <person name="Goodwin L."/>
            <person name="Pitluck S."/>
            <person name="Chertkov O."/>
            <person name="Brettin T."/>
            <person name="Detter J.C."/>
            <person name="Han C."/>
            <person name="Larimer F."/>
            <person name="Land M."/>
            <person name="Hauser L."/>
            <person name="Kyrpides N."/>
            <person name="Mikhailova N."/>
            <person name="Marx C."/>
            <person name="Richardson P."/>
        </authorList>
    </citation>
    <scope>NUCLEOTIDE SEQUENCE [LARGE SCALE GENOMIC DNA]</scope>
    <source>
        <strain evidence="2">CM4 / NCIMB 13688</strain>
        <plasmid evidence="1 2">pCMU01</plasmid>
    </source>
</reference>
<keyword evidence="1" id="KW-0614">Plasmid</keyword>
<evidence type="ECO:0000313" key="1">
    <source>
        <dbReference type="EMBL" id="ACK86181.1"/>
    </source>
</evidence>
<dbReference type="HOGENOM" id="CLU_2382786_0_0_5"/>
<gene>
    <name evidence="1" type="ordered locus">Mchl_5426</name>
</gene>
<organism evidence="1 2">
    <name type="scientific">Methylorubrum extorquens (strain CM4 / NCIMB 13688)</name>
    <name type="common">Methylobacterium extorquens</name>
    <dbReference type="NCBI Taxonomy" id="440085"/>
    <lineage>
        <taxon>Bacteria</taxon>
        <taxon>Pseudomonadati</taxon>
        <taxon>Pseudomonadota</taxon>
        <taxon>Alphaproteobacteria</taxon>
        <taxon>Hyphomicrobiales</taxon>
        <taxon>Methylobacteriaceae</taxon>
        <taxon>Methylorubrum</taxon>
    </lineage>
</organism>
<accession>B7L2X3</accession>
<dbReference type="KEGG" id="mch:Mchl_5426"/>
<geneLocation type="plasmid" evidence="1 2">
    <name>pCMU01</name>
</geneLocation>
<proteinExistence type="predicted"/>
<dbReference type="Proteomes" id="UP000002385">
    <property type="component" value="Plasmid pCMU01"/>
</dbReference>
<dbReference type="AlphaFoldDB" id="B7L2X3"/>
<protein>
    <submittedName>
        <fullName evidence="1">Uncharacterized protein</fullName>
    </submittedName>
</protein>
<dbReference type="RefSeq" id="WP_012606084.1">
    <property type="nucleotide sequence ID" value="NC_011758.1"/>
</dbReference>
<evidence type="ECO:0000313" key="2">
    <source>
        <dbReference type="Proteomes" id="UP000002385"/>
    </source>
</evidence>
<name>B7L2X3_METC4</name>
<dbReference type="EMBL" id="CP001299">
    <property type="protein sequence ID" value="ACK86181.1"/>
    <property type="molecule type" value="Genomic_DNA"/>
</dbReference>